<dbReference type="AlphaFoldDB" id="Q9PGC6"/>
<dbReference type="Proteomes" id="UP000000812">
    <property type="component" value="Chromosome"/>
</dbReference>
<dbReference type="HOGENOM" id="CLU_3067781_0_0_6"/>
<protein>
    <submittedName>
        <fullName evidence="1">Uncharacterized protein</fullName>
    </submittedName>
</protein>
<dbReference type="KEGG" id="xfa:XF_0376"/>
<sequence>MRLSRITDFSYLLEKLRRIRLDLQRIQAHYGGTLDDLIVLLTEPLAEEAYENL</sequence>
<evidence type="ECO:0000313" key="1">
    <source>
        <dbReference type="EMBL" id="AAF83186.1"/>
    </source>
</evidence>
<dbReference type="PIR" id="G82813">
    <property type="entry name" value="G82813"/>
</dbReference>
<name>Q9PGC6_XYLFA</name>
<organism evidence="1 2">
    <name type="scientific">Xylella fastidiosa (strain 9a5c)</name>
    <dbReference type="NCBI Taxonomy" id="160492"/>
    <lineage>
        <taxon>Bacteria</taxon>
        <taxon>Pseudomonadati</taxon>
        <taxon>Pseudomonadota</taxon>
        <taxon>Gammaproteobacteria</taxon>
        <taxon>Lysobacterales</taxon>
        <taxon>Lysobacteraceae</taxon>
        <taxon>Xylella</taxon>
    </lineage>
</organism>
<proteinExistence type="predicted"/>
<reference evidence="1 2" key="1">
    <citation type="journal article" date="2000" name="Nature">
        <title>The genome sequence of the plant pathogen Xylella fastidiosa.</title>
        <authorList>
            <person name="Simpson A.J."/>
            <person name="Reinach F.C."/>
            <person name="Arruda P."/>
            <person name="Abreu F.A."/>
            <person name="Acencio M."/>
            <person name="Alvarenga R."/>
            <person name="Alves L.M."/>
            <person name="Araya J.E."/>
            <person name="Baia G.S."/>
            <person name="Baptista C.S."/>
            <person name="Barros M.H."/>
            <person name="Bonaccorsi E.D."/>
            <person name="Bordin S."/>
            <person name="Bove J.M."/>
            <person name="Briones M.R."/>
            <person name="Bueno M.R."/>
            <person name="Camargo A.A."/>
            <person name="Camargo L.E."/>
            <person name="Carraro D.M."/>
            <person name="Carrer H."/>
            <person name="Colauto N.B."/>
            <person name="Colombo C."/>
            <person name="Costa F.F."/>
            <person name="Costa M.C."/>
            <person name="Costa-Neto C.M."/>
            <person name="Coutinho L.L."/>
            <person name="Cristofani M."/>
            <person name="Dias-Neto E."/>
            <person name="Docena C."/>
            <person name="El-Dorry H."/>
            <person name="Facincani A.P."/>
            <person name="Ferreira A.J."/>
            <person name="Ferreira V.C."/>
            <person name="Ferro J.A."/>
            <person name="Fraga J.S."/>
            <person name="Franca S.C."/>
            <person name="Franco M.C."/>
            <person name="Frohme M."/>
            <person name="Furlan L.R."/>
            <person name="Garnier M."/>
            <person name="Goldman G.H."/>
            <person name="Goldman M.H."/>
            <person name="Gomes S.L."/>
            <person name="Gruber A."/>
            <person name="Ho P.L."/>
            <person name="Hoheisel J.D."/>
            <person name="Junqueira M.L."/>
            <person name="Kemper E.L."/>
            <person name="Kitajima J.P."/>
            <person name="Krieger J.E."/>
            <person name="Kuramae E.E."/>
            <person name="Laigret F."/>
            <person name="Lambais M.R."/>
            <person name="Leite L.C."/>
            <person name="Lemos E.G."/>
            <person name="Lemos M.V."/>
            <person name="Lopes S.A."/>
            <person name="Lopes C.R."/>
            <person name="Machado J.A."/>
            <person name="Machado M.A."/>
            <person name="Madeira A.M."/>
            <person name="Madeira H.M."/>
            <person name="Marino C.L."/>
            <person name="Marques M.V."/>
            <person name="Martins E.A."/>
            <person name="Martins E.M."/>
            <person name="Matsukuma A.Y."/>
            <person name="Menck C.F."/>
            <person name="Miracca E.C."/>
            <person name="Miyaki C.Y."/>
            <person name="Monteriro-Vitorello C.B."/>
            <person name="Moon D.H."/>
            <person name="Nagai M.A."/>
            <person name="Nascimento A.L."/>
            <person name="Netto L.E."/>
            <person name="Nhani A.Jr."/>
            <person name="Nobrega F.G."/>
            <person name="Nunes L.R."/>
            <person name="Oliveira M.A."/>
            <person name="de Oliveira M.C."/>
            <person name="de Oliveira R.C."/>
            <person name="Palmieri D.A."/>
            <person name="Paris A."/>
            <person name="Peixoto B.R."/>
            <person name="Pereira G.A."/>
            <person name="Pereira H.A.Jr."/>
            <person name="Pesquero J.B."/>
            <person name="Quaggio R.B."/>
            <person name="Roberto P.G."/>
            <person name="Rodrigues V."/>
            <person name="de M Rosa A.J."/>
            <person name="de Rosa V.E.Jr."/>
            <person name="de Sa R.G."/>
            <person name="Santelli R.V."/>
            <person name="Sawasaki H.E."/>
            <person name="da Silva A.C."/>
            <person name="da Silva A.M."/>
            <person name="da Silva F.R."/>
            <person name="da Silva W.A.Jr."/>
            <person name="da Silveira J.F."/>
            <person name="Silvestri M.L."/>
            <person name="Siqueira W.J."/>
            <person name="de Souza A.A."/>
            <person name="de Souza A.P."/>
            <person name="Terenzi M.F."/>
            <person name="Truffi D."/>
            <person name="Tsai S.M."/>
            <person name="Tsuhako M.H."/>
            <person name="Vallada H."/>
            <person name="Van Sluys M.A."/>
            <person name="Verjovski-Almeida S."/>
            <person name="Vettore A.L."/>
            <person name="Zago M.A."/>
            <person name="Zatz M."/>
            <person name="Meidanis J."/>
            <person name="Setubal J.C."/>
        </authorList>
    </citation>
    <scope>NUCLEOTIDE SEQUENCE [LARGE SCALE GENOMIC DNA]</scope>
    <source>
        <strain evidence="1 2">9a5c</strain>
    </source>
</reference>
<gene>
    <name evidence="1" type="ordered locus">XF_0376</name>
</gene>
<accession>Q9PGC6</accession>
<evidence type="ECO:0000313" key="2">
    <source>
        <dbReference type="Proteomes" id="UP000000812"/>
    </source>
</evidence>
<dbReference type="EMBL" id="AE003849">
    <property type="protein sequence ID" value="AAF83186.1"/>
    <property type="molecule type" value="Genomic_DNA"/>
</dbReference>